<gene>
    <name evidence="1" type="ORF">H7344_02825</name>
</gene>
<dbReference type="RefSeq" id="WP_186344471.1">
    <property type="nucleotide sequence ID" value="NZ_BMMR01000001.1"/>
</dbReference>
<dbReference type="Proteomes" id="UP000604001">
    <property type="component" value="Unassembled WGS sequence"/>
</dbReference>
<reference evidence="1 2" key="1">
    <citation type="submission" date="2020-08" db="EMBL/GenBank/DDBJ databases">
        <title>novel species in genus Nocardioides.</title>
        <authorList>
            <person name="Zhang G."/>
        </authorList>
    </citation>
    <scope>NUCLEOTIDE SEQUENCE [LARGE SCALE GENOMIC DNA]</scope>
    <source>
        <strain evidence="1 2">SC8A-24</strain>
    </source>
</reference>
<comment type="caution">
    <text evidence="1">The sequence shown here is derived from an EMBL/GenBank/DDBJ whole genome shotgun (WGS) entry which is preliminary data.</text>
</comment>
<proteinExistence type="predicted"/>
<evidence type="ECO:0000313" key="1">
    <source>
        <dbReference type="EMBL" id="MBC2959231.1"/>
    </source>
</evidence>
<evidence type="ECO:0000313" key="2">
    <source>
        <dbReference type="Proteomes" id="UP000604001"/>
    </source>
</evidence>
<organism evidence="1 2">
    <name type="scientific">Nocardioides deserti</name>
    <dbReference type="NCBI Taxonomy" id="1588644"/>
    <lineage>
        <taxon>Bacteria</taxon>
        <taxon>Bacillati</taxon>
        <taxon>Actinomycetota</taxon>
        <taxon>Actinomycetes</taxon>
        <taxon>Propionibacteriales</taxon>
        <taxon>Nocardioidaceae</taxon>
        <taxon>Nocardioides</taxon>
    </lineage>
</organism>
<keyword evidence="2" id="KW-1185">Reference proteome</keyword>
<dbReference type="EMBL" id="JACMYC010000001">
    <property type="protein sequence ID" value="MBC2959231.1"/>
    <property type="molecule type" value="Genomic_DNA"/>
</dbReference>
<protein>
    <submittedName>
        <fullName evidence="1">Helix-turn-helix domain-containing protein</fullName>
    </submittedName>
</protein>
<accession>A0ABR6U5W1</accession>
<dbReference type="Pfam" id="PF13384">
    <property type="entry name" value="HTH_23"/>
    <property type="match status" value="1"/>
</dbReference>
<sequence length="103" mass="11524">MPQRKGIPRPADVERMQRAVELKKLAELELADAVVTAMRNGGSIREVAAACGLSEATVMRWRQGKGLPTHDDIVVKPARERRERLYEAYPGLRAVFGDTSRHD</sequence>
<name>A0ABR6U5W1_9ACTN</name>